<accession>A0A6N7TSL0</accession>
<gene>
    <name evidence="2" type="ORF">GKC41_01200</name>
</gene>
<name>A0A6N7TSL0_9BIFI</name>
<dbReference type="Proteomes" id="UP000436357">
    <property type="component" value="Unassembled WGS sequence"/>
</dbReference>
<protein>
    <submittedName>
        <fullName evidence="2">Uncharacterized protein</fullName>
    </submittedName>
</protein>
<comment type="caution">
    <text evidence="2">The sequence shown here is derived from an EMBL/GenBank/DDBJ whole genome shotgun (WGS) entry which is preliminary data.</text>
</comment>
<evidence type="ECO:0000313" key="2">
    <source>
        <dbReference type="EMBL" id="MSD90291.1"/>
    </source>
</evidence>
<feature type="region of interest" description="Disordered" evidence="1">
    <location>
        <begin position="83"/>
        <end position="105"/>
    </location>
</feature>
<proteinExistence type="predicted"/>
<evidence type="ECO:0000313" key="3">
    <source>
        <dbReference type="Proteomes" id="UP000436357"/>
    </source>
</evidence>
<dbReference type="RefSeq" id="WP_029678615.1">
    <property type="nucleotide sequence ID" value="NZ_WKKW01000001.1"/>
</dbReference>
<dbReference type="OrthoDB" id="3233177at2"/>
<evidence type="ECO:0000256" key="1">
    <source>
        <dbReference type="SAM" id="MobiDB-lite"/>
    </source>
</evidence>
<reference evidence="2 3" key="1">
    <citation type="submission" date="2019-11" db="EMBL/GenBank/DDBJ databases">
        <title>Draft Genome Sequence of Plant Growth-Promoting Rhizosphere-Associated Bacteria.</title>
        <authorList>
            <person name="Vasilyev I.Y."/>
            <person name="Radchenko V."/>
            <person name="Ilnitskaya E.V."/>
        </authorList>
    </citation>
    <scope>NUCLEOTIDE SEQUENCE [LARGE SCALE GENOMIC DNA]</scope>
    <source>
        <strain evidence="2 3">VRA_9sq_n</strain>
    </source>
</reference>
<sequence>MALCGITYRCGHTDTVEIKGINWFGRRKKKAAWYGTIDCPACRAAKVRRELNSLPALEGSDEQVARAADIREKMMELLEMLDETQEDHDGRAESGATEEGTELADRTSAWLKAQASASWWVDHQEPVHAILDAQEALRGQGD</sequence>
<organism evidence="2 3">
    <name type="scientific">Bifidobacterium asteroides</name>
    <dbReference type="NCBI Taxonomy" id="1684"/>
    <lineage>
        <taxon>Bacteria</taxon>
        <taxon>Bacillati</taxon>
        <taxon>Actinomycetota</taxon>
        <taxon>Actinomycetes</taxon>
        <taxon>Bifidobacteriales</taxon>
        <taxon>Bifidobacteriaceae</taxon>
        <taxon>Bifidobacterium</taxon>
    </lineage>
</organism>
<dbReference type="EMBL" id="WKKW01000001">
    <property type="protein sequence ID" value="MSD90291.1"/>
    <property type="molecule type" value="Genomic_DNA"/>
</dbReference>
<dbReference type="AlphaFoldDB" id="A0A6N7TSL0"/>